<evidence type="ECO:0000313" key="3">
    <source>
        <dbReference type="Proteomes" id="UP000694382"/>
    </source>
</evidence>
<reference evidence="2" key="2">
    <citation type="submission" date="2025-09" db="UniProtKB">
        <authorList>
            <consortium name="Ensembl"/>
        </authorList>
    </citation>
    <scope>IDENTIFICATION</scope>
</reference>
<evidence type="ECO:0000256" key="1">
    <source>
        <dbReference type="SAM" id="MobiDB-lite"/>
    </source>
</evidence>
<proteinExistence type="predicted"/>
<dbReference type="GO" id="GO:0005085">
    <property type="term" value="F:guanyl-nucleotide exchange factor activity"/>
    <property type="evidence" value="ECO:0007669"/>
    <property type="project" value="InterPro"/>
</dbReference>
<dbReference type="Proteomes" id="UP000694382">
    <property type="component" value="Unassembled WGS sequence"/>
</dbReference>
<feature type="compositionally biased region" description="Pro residues" evidence="1">
    <location>
        <begin position="67"/>
        <end position="90"/>
    </location>
</feature>
<dbReference type="PANTHER" id="PTHR47503:SF1">
    <property type="entry name" value="PURKINJE CELL PROTEIN 2 HOMOLOG"/>
    <property type="match status" value="1"/>
</dbReference>
<keyword evidence="3" id="KW-1185">Reference proteome</keyword>
<dbReference type="PANTHER" id="PTHR47503">
    <property type="entry name" value="PURKINJE CELL PROTEIN 2"/>
    <property type="match status" value="1"/>
</dbReference>
<evidence type="ECO:0000313" key="2">
    <source>
        <dbReference type="Ensembl" id="ENSCPVP00000023490.1"/>
    </source>
</evidence>
<dbReference type="Gene3D" id="1.25.40.10">
    <property type="entry name" value="Tetratricopeptide repeat domain"/>
    <property type="match status" value="1"/>
</dbReference>
<accession>A0A8U8CBI2</accession>
<reference evidence="2" key="1">
    <citation type="submission" date="2025-08" db="UniProtKB">
        <authorList>
            <consortium name="Ensembl"/>
        </authorList>
    </citation>
    <scope>IDENTIFICATION</scope>
</reference>
<feature type="region of interest" description="Disordered" evidence="1">
    <location>
        <begin position="1"/>
        <end position="131"/>
    </location>
</feature>
<organism evidence="2 3">
    <name type="scientific">Geospiza parvula</name>
    <name type="common">Small tree-finch</name>
    <name type="synonym">Camarhynchus parvulus</name>
    <dbReference type="NCBI Taxonomy" id="87175"/>
    <lineage>
        <taxon>Eukaryota</taxon>
        <taxon>Metazoa</taxon>
        <taxon>Chordata</taxon>
        <taxon>Craniata</taxon>
        <taxon>Vertebrata</taxon>
        <taxon>Euteleostomi</taxon>
        <taxon>Archelosauria</taxon>
        <taxon>Archosauria</taxon>
        <taxon>Dinosauria</taxon>
        <taxon>Saurischia</taxon>
        <taxon>Theropoda</taxon>
        <taxon>Coelurosauria</taxon>
        <taxon>Aves</taxon>
        <taxon>Neognathae</taxon>
        <taxon>Neoaves</taxon>
        <taxon>Telluraves</taxon>
        <taxon>Australaves</taxon>
        <taxon>Passeriformes</taxon>
        <taxon>Thraupidae</taxon>
        <taxon>Camarhynchus</taxon>
    </lineage>
</organism>
<feature type="compositionally biased region" description="Low complexity" evidence="1">
    <location>
        <begin position="55"/>
        <end position="66"/>
    </location>
</feature>
<dbReference type="InterPro" id="IPR011990">
    <property type="entry name" value="TPR-like_helical_dom_sf"/>
</dbReference>
<sequence>GTRMDEQRCSLDAPGAPHDPVPPPAQRGCRSPPELASLLDMVASTQGRRMDEQRLPVPRLPGFGLRPPDPPGPPKCPEPPGPPRTPPDPPHQGGTERGQWDTGALGVALRVAPRGGNEGGTETSGGGTGCE</sequence>
<dbReference type="AlphaFoldDB" id="A0A8U8CBI2"/>
<dbReference type="InterPro" id="IPR003109">
    <property type="entry name" value="GoLoco_motif"/>
</dbReference>
<dbReference type="Pfam" id="PF02188">
    <property type="entry name" value="GoLoco"/>
    <property type="match status" value="1"/>
</dbReference>
<dbReference type="InterPro" id="IPR042168">
    <property type="entry name" value="Pcp2"/>
</dbReference>
<dbReference type="Ensembl" id="ENSCPVT00000028495.1">
    <property type="protein sequence ID" value="ENSCPVP00000023490.1"/>
    <property type="gene ID" value="ENSCPVG00000017108.1"/>
</dbReference>
<protein>
    <submittedName>
        <fullName evidence="2">Uncharacterized protein</fullName>
    </submittedName>
</protein>
<feature type="compositionally biased region" description="Gly residues" evidence="1">
    <location>
        <begin position="116"/>
        <end position="131"/>
    </location>
</feature>
<name>A0A8U8CBI2_GEOPR</name>